<dbReference type="Proteomes" id="UP001180020">
    <property type="component" value="Unassembled WGS sequence"/>
</dbReference>
<reference evidence="2" key="2">
    <citation type="submission" date="2023-06" db="EMBL/GenBank/DDBJ databases">
        <authorList>
            <person name="Ma L."/>
            <person name="Liu K.-W."/>
            <person name="Li Z."/>
            <person name="Hsiao Y.-Y."/>
            <person name="Qi Y."/>
            <person name="Fu T."/>
            <person name="Tang G."/>
            <person name="Zhang D."/>
            <person name="Sun W.-H."/>
            <person name="Liu D.-K."/>
            <person name="Li Y."/>
            <person name="Chen G.-Z."/>
            <person name="Liu X.-D."/>
            <person name="Liao X.-Y."/>
            <person name="Jiang Y.-T."/>
            <person name="Yu X."/>
            <person name="Hao Y."/>
            <person name="Huang J."/>
            <person name="Zhao X.-W."/>
            <person name="Ke S."/>
            <person name="Chen Y.-Y."/>
            <person name="Wu W.-L."/>
            <person name="Hsu J.-L."/>
            <person name="Lin Y.-F."/>
            <person name="Huang M.-D."/>
            <person name="Li C.-Y."/>
            <person name="Huang L."/>
            <person name="Wang Z.-W."/>
            <person name="Zhao X."/>
            <person name="Zhong W.-Y."/>
            <person name="Peng D.-H."/>
            <person name="Ahmad S."/>
            <person name="Lan S."/>
            <person name="Zhang J.-S."/>
            <person name="Tsai W.-C."/>
            <person name="Van De Peer Y."/>
            <person name="Liu Z.-J."/>
        </authorList>
    </citation>
    <scope>NUCLEOTIDE SEQUENCE</scope>
    <source>
        <strain evidence="2">CP</strain>
        <tissue evidence="2">Leaves</tissue>
    </source>
</reference>
<sequence length="78" mass="9334">MTSLRKKWSFVSFSLPETMASMWVSSSKSKSCPWVCATAVVERRRKEEMIRKRWVEFVFAIIFFLSMYICLVDCIYKF</sequence>
<dbReference type="EMBL" id="JAUJYO010000003">
    <property type="protein sequence ID" value="KAK1320683.1"/>
    <property type="molecule type" value="Genomic_DNA"/>
</dbReference>
<protein>
    <recommendedName>
        <fullName evidence="4">Transmembrane protein</fullName>
    </recommendedName>
</protein>
<dbReference type="AlphaFoldDB" id="A0AAV9F417"/>
<evidence type="ECO:0000313" key="2">
    <source>
        <dbReference type="EMBL" id="KAK1320683.1"/>
    </source>
</evidence>
<evidence type="ECO:0008006" key="4">
    <source>
        <dbReference type="Google" id="ProtNLM"/>
    </source>
</evidence>
<keyword evidence="3" id="KW-1185">Reference proteome</keyword>
<accession>A0AAV9F417</accession>
<comment type="caution">
    <text evidence="2">The sequence shown here is derived from an EMBL/GenBank/DDBJ whole genome shotgun (WGS) entry which is preliminary data.</text>
</comment>
<keyword evidence="1" id="KW-0812">Transmembrane</keyword>
<gene>
    <name evidence="2" type="ORF">QJS10_CPA03g02225</name>
</gene>
<evidence type="ECO:0000313" key="3">
    <source>
        <dbReference type="Proteomes" id="UP001180020"/>
    </source>
</evidence>
<keyword evidence="1" id="KW-1133">Transmembrane helix</keyword>
<reference evidence="2" key="1">
    <citation type="journal article" date="2023" name="Nat. Commun.">
        <title>Diploid and tetraploid genomes of Acorus and the evolution of monocots.</title>
        <authorList>
            <person name="Ma L."/>
            <person name="Liu K.W."/>
            <person name="Li Z."/>
            <person name="Hsiao Y.Y."/>
            <person name="Qi Y."/>
            <person name="Fu T."/>
            <person name="Tang G.D."/>
            <person name="Zhang D."/>
            <person name="Sun W.H."/>
            <person name="Liu D.K."/>
            <person name="Li Y."/>
            <person name="Chen G.Z."/>
            <person name="Liu X.D."/>
            <person name="Liao X.Y."/>
            <person name="Jiang Y.T."/>
            <person name="Yu X."/>
            <person name="Hao Y."/>
            <person name="Huang J."/>
            <person name="Zhao X.W."/>
            <person name="Ke S."/>
            <person name="Chen Y.Y."/>
            <person name="Wu W.L."/>
            <person name="Hsu J.L."/>
            <person name="Lin Y.F."/>
            <person name="Huang M.D."/>
            <person name="Li C.Y."/>
            <person name="Huang L."/>
            <person name="Wang Z.W."/>
            <person name="Zhao X."/>
            <person name="Zhong W.Y."/>
            <person name="Peng D.H."/>
            <person name="Ahmad S."/>
            <person name="Lan S."/>
            <person name="Zhang J.S."/>
            <person name="Tsai W.C."/>
            <person name="Van de Peer Y."/>
            <person name="Liu Z.J."/>
        </authorList>
    </citation>
    <scope>NUCLEOTIDE SEQUENCE</scope>
    <source>
        <strain evidence="2">CP</strain>
    </source>
</reference>
<organism evidence="2 3">
    <name type="scientific">Acorus calamus</name>
    <name type="common">Sweet flag</name>
    <dbReference type="NCBI Taxonomy" id="4465"/>
    <lineage>
        <taxon>Eukaryota</taxon>
        <taxon>Viridiplantae</taxon>
        <taxon>Streptophyta</taxon>
        <taxon>Embryophyta</taxon>
        <taxon>Tracheophyta</taxon>
        <taxon>Spermatophyta</taxon>
        <taxon>Magnoliopsida</taxon>
        <taxon>Liliopsida</taxon>
        <taxon>Acoraceae</taxon>
        <taxon>Acorus</taxon>
    </lineage>
</organism>
<evidence type="ECO:0000256" key="1">
    <source>
        <dbReference type="SAM" id="Phobius"/>
    </source>
</evidence>
<proteinExistence type="predicted"/>
<feature type="transmembrane region" description="Helical" evidence="1">
    <location>
        <begin position="54"/>
        <end position="76"/>
    </location>
</feature>
<name>A0AAV9F417_ACOCL</name>
<keyword evidence="1" id="KW-0472">Membrane</keyword>